<feature type="transmembrane region" description="Helical" evidence="1">
    <location>
        <begin position="134"/>
        <end position="155"/>
    </location>
</feature>
<proteinExistence type="predicted"/>
<dbReference type="Pfam" id="PF10011">
    <property type="entry name" value="DUF2254"/>
    <property type="match status" value="1"/>
</dbReference>
<sequence length="436" mass="47737">MLANRLKLFWALLGNQLWVRPTLWSLLSVAAVAVALHFGNSLMADGAPEVDVDTLSSMLTVIASTMLAICTFSLSVLYSVFSFVSAHASPRATPVIISDPKAHEAISSFIAAFIFSLVALIALGMEWFSPLGRFILLLEIVAVIALVLLALLRWLRTLGLFGKLTYTLDRVEDLTAEAMRAHRRDPWRGCRPGPERLPEGGLVCTLDGTGYVHYVDLKALQALAQEVDAVIHIRARAGMLVHPAFPAAVLFPPRVLSELQRAALVKAFSLNRDRVYAEDPRFGLAVLAEIAERAQSAEDPGTSIRSLDAVARVLMENFGRNEAALMDDTDHPVLYPLLTMVAVRPQDFVTDTFDVVARGKPRWEVQLHMQELLEALAASCVEPVAGAARKQAWRCWRRVAGEIPGRADLRRLQRMARATAAGAGEAFPAQGQTSSR</sequence>
<dbReference type="InterPro" id="IPR018723">
    <property type="entry name" value="DUF2254_membrane"/>
</dbReference>
<feature type="transmembrane region" description="Helical" evidence="1">
    <location>
        <begin position="59"/>
        <end position="84"/>
    </location>
</feature>
<dbReference type="Proteomes" id="UP000824225">
    <property type="component" value="Unassembled WGS sequence"/>
</dbReference>
<organism evidence="2 3">
    <name type="scientific">Candidatus Mailhella merdigallinarum</name>
    <dbReference type="NCBI Taxonomy" id="2838658"/>
    <lineage>
        <taxon>Bacteria</taxon>
        <taxon>Pseudomonadati</taxon>
        <taxon>Thermodesulfobacteriota</taxon>
        <taxon>Desulfovibrionia</taxon>
        <taxon>Desulfovibrionales</taxon>
        <taxon>Desulfovibrionaceae</taxon>
        <taxon>Mailhella</taxon>
    </lineage>
</organism>
<reference evidence="2" key="2">
    <citation type="submission" date="2021-04" db="EMBL/GenBank/DDBJ databases">
        <authorList>
            <person name="Gilroy R."/>
        </authorList>
    </citation>
    <scope>NUCLEOTIDE SEQUENCE</scope>
    <source>
        <strain evidence="2">CHK186-16707</strain>
    </source>
</reference>
<feature type="transmembrane region" description="Helical" evidence="1">
    <location>
        <begin position="105"/>
        <end position="128"/>
    </location>
</feature>
<keyword evidence="1" id="KW-1133">Transmembrane helix</keyword>
<dbReference type="EMBL" id="DXAN01000014">
    <property type="protein sequence ID" value="HJA08451.1"/>
    <property type="molecule type" value="Genomic_DNA"/>
</dbReference>
<keyword evidence="1" id="KW-0472">Membrane</keyword>
<accession>A0A9D2HE26</accession>
<dbReference type="AlphaFoldDB" id="A0A9D2HE26"/>
<evidence type="ECO:0000313" key="2">
    <source>
        <dbReference type="EMBL" id="HJA08451.1"/>
    </source>
</evidence>
<protein>
    <submittedName>
        <fullName evidence="2">DUF2254 domain-containing protein</fullName>
    </submittedName>
</protein>
<evidence type="ECO:0000313" key="3">
    <source>
        <dbReference type="Proteomes" id="UP000824225"/>
    </source>
</evidence>
<gene>
    <name evidence="2" type="ORF">H9962_04580</name>
</gene>
<keyword evidence="1" id="KW-0812">Transmembrane</keyword>
<feature type="transmembrane region" description="Helical" evidence="1">
    <location>
        <begin position="21"/>
        <end position="39"/>
    </location>
</feature>
<reference evidence="2" key="1">
    <citation type="journal article" date="2021" name="PeerJ">
        <title>Extensive microbial diversity within the chicken gut microbiome revealed by metagenomics and culture.</title>
        <authorList>
            <person name="Gilroy R."/>
            <person name="Ravi A."/>
            <person name="Getino M."/>
            <person name="Pursley I."/>
            <person name="Horton D.L."/>
            <person name="Alikhan N.F."/>
            <person name="Baker D."/>
            <person name="Gharbi K."/>
            <person name="Hall N."/>
            <person name="Watson M."/>
            <person name="Adriaenssens E.M."/>
            <person name="Foster-Nyarko E."/>
            <person name="Jarju S."/>
            <person name="Secka A."/>
            <person name="Antonio M."/>
            <person name="Oren A."/>
            <person name="Chaudhuri R.R."/>
            <person name="La Ragione R."/>
            <person name="Hildebrand F."/>
            <person name="Pallen M.J."/>
        </authorList>
    </citation>
    <scope>NUCLEOTIDE SEQUENCE</scope>
    <source>
        <strain evidence="2">CHK186-16707</strain>
    </source>
</reference>
<name>A0A9D2HE26_9BACT</name>
<evidence type="ECO:0000256" key="1">
    <source>
        <dbReference type="SAM" id="Phobius"/>
    </source>
</evidence>
<comment type="caution">
    <text evidence="2">The sequence shown here is derived from an EMBL/GenBank/DDBJ whole genome shotgun (WGS) entry which is preliminary data.</text>
</comment>